<dbReference type="AlphaFoldDB" id="A0A840QUU8"/>
<evidence type="ECO:0000313" key="2">
    <source>
        <dbReference type="Proteomes" id="UP000551878"/>
    </source>
</evidence>
<organism evidence="1 2">
    <name type="scientific">Texcoconibacillus texcoconensis</name>
    <dbReference type="NCBI Taxonomy" id="1095777"/>
    <lineage>
        <taxon>Bacteria</taxon>
        <taxon>Bacillati</taxon>
        <taxon>Bacillota</taxon>
        <taxon>Bacilli</taxon>
        <taxon>Bacillales</taxon>
        <taxon>Bacillaceae</taxon>
        <taxon>Texcoconibacillus</taxon>
    </lineage>
</organism>
<proteinExistence type="predicted"/>
<accession>A0A840QUU8</accession>
<reference evidence="1 2" key="1">
    <citation type="submission" date="2020-08" db="EMBL/GenBank/DDBJ databases">
        <title>Genomic Encyclopedia of Type Strains, Phase IV (KMG-IV): sequencing the most valuable type-strain genomes for metagenomic binning, comparative biology and taxonomic classification.</title>
        <authorList>
            <person name="Goeker M."/>
        </authorList>
    </citation>
    <scope>NUCLEOTIDE SEQUENCE [LARGE SCALE GENOMIC DNA]</scope>
    <source>
        <strain evidence="1 2">DSM 24696</strain>
    </source>
</reference>
<keyword evidence="2" id="KW-1185">Reference proteome</keyword>
<name>A0A840QUU8_9BACI</name>
<evidence type="ECO:0000313" key="1">
    <source>
        <dbReference type="EMBL" id="MBB5175134.1"/>
    </source>
</evidence>
<sequence>MIQGGFALDNRVFAIRLLDVTRHSRTINVSKDTPCPNPIHLMTEVTSVLGYIIKNMPERLSGVDLSHLKFTVNRYGILKFLQNLHQI</sequence>
<gene>
    <name evidence="1" type="ORF">HNQ41_003375</name>
</gene>
<comment type="caution">
    <text evidence="1">The sequence shown here is derived from an EMBL/GenBank/DDBJ whole genome shotgun (WGS) entry which is preliminary data.</text>
</comment>
<protein>
    <submittedName>
        <fullName evidence="1">Uncharacterized protein</fullName>
    </submittedName>
</protein>
<dbReference type="EMBL" id="JACHHB010000033">
    <property type="protein sequence ID" value="MBB5175134.1"/>
    <property type="molecule type" value="Genomic_DNA"/>
</dbReference>
<dbReference type="Proteomes" id="UP000551878">
    <property type="component" value="Unassembled WGS sequence"/>
</dbReference>